<dbReference type="NCBIfam" id="TIGR00641">
    <property type="entry name" value="acid_CoA_mut_N"/>
    <property type="match status" value="1"/>
</dbReference>
<dbReference type="KEGG" id="sacd:HS1genome_1222"/>
<dbReference type="Pfam" id="PF01642">
    <property type="entry name" value="MM_CoA_mutase"/>
    <property type="match status" value="1"/>
</dbReference>
<dbReference type="InterPro" id="IPR006098">
    <property type="entry name" value="MMCoA_mutase_a_cat"/>
</dbReference>
<dbReference type="PANTHER" id="PTHR48101:SF1">
    <property type="entry name" value="METHYLMALONYL-COA MUTASE, LARGE SUBUNIT"/>
    <property type="match status" value="1"/>
</dbReference>
<dbReference type="SUPFAM" id="SSF51703">
    <property type="entry name" value="Cobalamin (vitamin B12)-dependent enzymes"/>
    <property type="match status" value="1"/>
</dbReference>
<dbReference type="InterPro" id="IPR006099">
    <property type="entry name" value="MeMalonylCoA_mutase_a/b_cat"/>
</dbReference>
<dbReference type="AlphaFoldDB" id="A0A348B3T1"/>
<reference evidence="3" key="3">
    <citation type="journal article" date="2019" name="BMC Res. Notes">
        <title>Complete genome sequence of the Sulfodiicoccus acidiphilus strain HS-1T, the first crenarchaeon that lacks polB3, isolated from an acidic hot spring in Ohwaku-dani, Hakone, Japan.</title>
        <authorList>
            <person name="Sakai H.D."/>
            <person name="Kurosawa N."/>
        </authorList>
    </citation>
    <scope>NUCLEOTIDE SEQUENCE</scope>
    <source>
        <strain evidence="3">HS-1</strain>
    </source>
</reference>
<evidence type="ECO:0000259" key="2">
    <source>
        <dbReference type="Pfam" id="PF01642"/>
    </source>
</evidence>
<dbReference type="EMBL" id="BMQS01000002">
    <property type="protein sequence ID" value="GGT88636.1"/>
    <property type="molecule type" value="Genomic_DNA"/>
</dbReference>
<name>A0A348B3T1_9CREN</name>
<proteinExistence type="predicted"/>
<evidence type="ECO:0000313" key="3">
    <source>
        <dbReference type="EMBL" id="BBD72833.1"/>
    </source>
</evidence>
<dbReference type="PANTHER" id="PTHR48101">
    <property type="entry name" value="METHYLMALONYL-COA MUTASE, MITOCHONDRIAL-RELATED"/>
    <property type="match status" value="1"/>
</dbReference>
<sequence length="556" mass="63020">MGKLVDVEEKLKEWNERVVKAWTSKKTERKQTFSTKSGIQVKALYTPLDWRGDYVERLGFPGEYPYTRGVYPSMYRGRLWTVRQYAGFGSAEQTNERFRNLLRAGQTGLSVAFDLPTQLGLDPDHPLAYSEVGVVGVSIPHWREMSLVMEGIPLDQVTTSMTINATAAELASMYVATAEARGIDRRKLDGTVQNDILKEYIARKNFIYPPKPSMRYSVDLIEYMSREVPKWHPISISGYHIREAGGDAVQEVAFTIADGIEYVRRTVERGVDVDSFAPTLSFFYAAYMNLFEEVAKFRAARRVWAKIMRDWFHAKRPESMIMKFHTQTGGAELTAQQPEVNLIRTTIQALAAVLGGTQSLHVNAYDEALGLPTEKAAKLAVRVQQVIAHESGVTDTVDPLGGSYYVEWLTDELEERIWKKIEQIEKLGGMVRAIELGFPQREIAESSYSTQRRIEAGELVIVGVNAYREEGQEDIEVFKPDPEGREKVLDRLRKYRSERNEMKVRDALNEIRKAAEKDGVNLVPYIMAAIQRGTTVGEISGTLREVWGEYVESGVF</sequence>
<dbReference type="GO" id="GO:0004494">
    <property type="term" value="F:methylmalonyl-CoA mutase activity"/>
    <property type="evidence" value="ECO:0007669"/>
    <property type="project" value="InterPro"/>
</dbReference>
<evidence type="ECO:0000313" key="4">
    <source>
        <dbReference type="EMBL" id="GGT88636.1"/>
    </source>
</evidence>
<evidence type="ECO:0000256" key="1">
    <source>
        <dbReference type="ARBA" id="ARBA00023235"/>
    </source>
</evidence>
<dbReference type="Gene3D" id="3.20.20.240">
    <property type="entry name" value="Methylmalonyl-CoA mutase"/>
    <property type="match status" value="1"/>
</dbReference>
<feature type="domain" description="Methylmalonyl-CoA mutase alpha/beta chain catalytic" evidence="2">
    <location>
        <begin position="35"/>
        <end position="549"/>
    </location>
</feature>
<accession>A0A348B3T1</accession>
<reference evidence="4" key="1">
    <citation type="journal article" date="2014" name="Int. J. Syst. Evol. Microbiol.">
        <title>Complete genome sequence of Corynebacterium casei LMG S-19264T (=DSM 44701T), isolated from a smear-ripened cheese.</title>
        <authorList>
            <consortium name="US DOE Joint Genome Institute (JGI-PGF)"/>
            <person name="Walter F."/>
            <person name="Albersmeier A."/>
            <person name="Kalinowski J."/>
            <person name="Ruckert C."/>
        </authorList>
    </citation>
    <scope>NUCLEOTIDE SEQUENCE</scope>
    <source>
        <strain evidence="4">JCM 31740</strain>
    </source>
</reference>
<reference evidence="4" key="4">
    <citation type="submission" date="2020-09" db="EMBL/GenBank/DDBJ databases">
        <authorList>
            <person name="Sun Q."/>
            <person name="Ohkuma M."/>
        </authorList>
    </citation>
    <scope>NUCLEOTIDE SEQUENCE</scope>
    <source>
        <strain evidence="4">JCM 31740</strain>
    </source>
</reference>
<dbReference type="GO" id="GO:0031419">
    <property type="term" value="F:cobalamin binding"/>
    <property type="evidence" value="ECO:0007669"/>
    <property type="project" value="InterPro"/>
</dbReference>
<keyword evidence="5" id="KW-1185">Reference proteome</keyword>
<protein>
    <submittedName>
        <fullName evidence="3">Methylmalonyl-CoA mutase</fullName>
    </submittedName>
</protein>
<dbReference type="Proteomes" id="UP000616143">
    <property type="component" value="Unassembled WGS sequence"/>
</dbReference>
<evidence type="ECO:0000313" key="5">
    <source>
        <dbReference type="Proteomes" id="UP000276741"/>
    </source>
</evidence>
<dbReference type="EMBL" id="AP018553">
    <property type="protein sequence ID" value="BBD72833.1"/>
    <property type="molecule type" value="Genomic_DNA"/>
</dbReference>
<keyword evidence="1" id="KW-0413">Isomerase</keyword>
<reference evidence="5" key="2">
    <citation type="submission" date="2018-04" db="EMBL/GenBank/DDBJ databases">
        <title>Complete genome sequence of Sulfodiicoccus acidiphilus strain HS-1.</title>
        <authorList>
            <person name="Sakai H.D."/>
            <person name="Kurosawa N."/>
        </authorList>
    </citation>
    <scope>NUCLEOTIDE SEQUENCE [LARGE SCALE GENOMIC DNA]</scope>
    <source>
        <strain evidence="5">HS-1</strain>
    </source>
</reference>
<dbReference type="InterPro" id="IPR016176">
    <property type="entry name" value="Cbl-dep_enz_cat"/>
</dbReference>
<organism evidence="3 5">
    <name type="scientific">Sulfodiicoccus acidiphilus</name>
    <dbReference type="NCBI Taxonomy" id="1670455"/>
    <lineage>
        <taxon>Archaea</taxon>
        <taxon>Thermoproteota</taxon>
        <taxon>Thermoprotei</taxon>
        <taxon>Sulfolobales</taxon>
        <taxon>Sulfolobaceae</taxon>
        <taxon>Sulfodiicoccus</taxon>
    </lineage>
</organism>
<gene>
    <name evidence="4" type="ORF">GCM10007116_03290</name>
    <name evidence="3" type="ORF">HS1genome_1222</name>
</gene>
<dbReference type="Proteomes" id="UP000276741">
    <property type="component" value="Chromosome"/>
</dbReference>